<accession>A0A7W5BEZ2</accession>
<comment type="caution">
    <text evidence="2">The sequence shown here is derived from an EMBL/GenBank/DDBJ whole genome shotgun (WGS) entry which is preliminary data.</text>
</comment>
<evidence type="ECO:0000256" key="1">
    <source>
        <dbReference type="SAM" id="MobiDB-lite"/>
    </source>
</evidence>
<sequence length="169" mass="17452">MTINRLSGGIASAMGNAGAALATAAREVAPMVHSRSGALREQIGKQLNNFQPARLSAALERFCAGAVQAQALHQNIVGLLRGQLPVLSQIGMAVGALDATCAIVRMLMEAAEKNSLALLDAQAVDSQKDEDDMHALPGESESGEVAQPDEGQAHLKPKAGHAAAPQEKA</sequence>
<dbReference type="RefSeq" id="WP_183443628.1">
    <property type="nucleotide sequence ID" value="NZ_JACHXD010000022.1"/>
</dbReference>
<dbReference type="EMBL" id="JACHXD010000022">
    <property type="protein sequence ID" value="MBB3121947.1"/>
    <property type="molecule type" value="Genomic_DNA"/>
</dbReference>
<keyword evidence="3" id="KW-1185">Reference proteome</keyword>
<evidence type="ECO:0000313" key="2">
    <source>
        <dbReference type="EMBL" id="MBB3121947.1"/>
    </source>
</evidence>
<gene>
    <name evidence="2" type="ORF">FHS03_005042</name>
</gene>
<name>A0A7W5BEZ2_9BURK</name>
<feature type="region of interest" description="Disordered" evidence="1">
    <location>
        <begin position="125"/>
        <end position="169"/>
    </location>
</feature>
<dbReference type="AlphaFoldDB" id="A0A7W5BEZ2"/>
<protein>
    <submittedName>
        <fullName evidence="2">Uncharacterized protein</fullName>
    </submittedName>
</protein>
<dbReference type="Proteomes" id="UP000541535">
    <property type="component" value="Unassembled WGS sequence"/>
</dbReference>
<evidence type="ECO:0000313" key="3">
    <source>
        <dbReference type="Proteomes" id="UP000541535"/>
    </source>
</evidence>
<proteinExistence type="predicted"/>
<reference evidence="2 3" key="1">
    <citation type="submission" date="2020-08" db="EMBL/GenBank/DDBJ databases">
        <title>Genomic Encyclopedia of Type Strains, Phase III (KMG-III): the genomes of soil and plant-associated and newly described type strains.</title>
        <authorList>
            <person name="Whitman W."/>
        </authorList>
    </citation>
    <scope>NUCLEOTIDE SEQUENCE [LARGE SCALE GENOMIC DNA]</scope>
    <source>
        <strain evidence="2 3">CECT 8897</strain>
    </source>
</reference>
<organism evidence="2 3">
    <name type="scientific">Pseudoduganella violacea</name>
    <dbReference type="NCBI Taxonomy" id="1715466"/>
    <lineage>
        <taxon>Bacteria</taxon>
        <taxon>Pseudomonadati</taxon>
        <taxon>Pseudomonadota</taxon>
        <taxon>Betaproteobacteria</taxon>
        <taxon>Burkholderiales</taxon>
        <taxon>Oxalobacteraceae</taxon>
        <taxon>Telluria group</taxon>
        <taxon>Pseudoduganella</taxon>
    </lineage>
</organism>